<accession>A0A0F9R2B5</accession>
<proteinExistence type="predicted"/>
<dbReference type="Pfam" id="PF01985">
    <property type="entry name" value="CRS1_YhbY"/>
    <property type="match status" value="1"/>
</dbReference>
<feature type="non-terminal residue" evidence="3">
    <location>
        <position position="1"/>
    </location>
</feature>
<dbReference type="InterPro" id="IPR001890">
    <property type="entry name" value="RNA-binding_CRM"/>
</dbReference>
<feature type="domain" description="CRM" evidence="2">
    <location>
        <begin position="1"/>
        <end position="55"/>
    </location>
</feature>
<dbReference type="Gene3D" id="3.30.110.60">
    <property type="entry name" value="YhbY-like"/>
    <property type="match status" value="1"/>
</dbReference>
<gene>
    <name evidence="3" type="ORF">LCGC14_1024430</name>
</gene>
<dbReference type="InterPro" id="IPR035920">
    <property type="entry name" value="YhbY-like_sf"/>
</dbReference>
<comment type="caution">
    <text evidence="3">The sequence shown here is derived from an EMBL/GenBank/DDBJ whole genome shotgun (WGS) entry which is preliminary data.</text>
</comment>
<organism evidence="3">
    <name type="scientific">marine sediment metagenome</name>
    <dbReference type="NCBI Taxonomy" id="412755"/>
    <lineage>
        <taxon>unclassified sequences</taxon>
        <taxon>metagenomes</taxon>
        <taxon>ecological metagenomes</taxon>
    </lineage>
</organism>
<dbReference type="PROSITE" id="PS51295">
    <property type="entry name" value="CRM"/>
    <property type="match status" value="1"/>
</dbReference>
<name>A0A0F9R2B5_9ZZZZ</name>
<keyword evidence="1" id="KW-0694">RNA-binding</keyword>
<evidence type="ECO:0000259" key="2">
    <source>
        <dbReference type="PROSITE" id="PS51295"/>
    </source>
</evidence>
<dbReference type="EMBL" id="LAZR01004113">
    <property type="protein sequence ID" value="KKN11653.1"/>
    <property type="molecule type" value="Genomic_DNA"/>
</dbReference>
<evidence type="ECO:0000256" key="1">
    <source>
        <dbReference type="ARBA" id="ARBA00022884"/>
    </source>
</evidence>
<protein>
    <recommendedName>
        <fullName evidence="2">CRM domain-containing protein</fullName>
    </recommendedName>
</protein>
<reference evidence="3" key="1">
    <citation type="journal article" date="2015" name="Nature">
        <title>Complex archaea that bridge the gap between prokaryotes and eukaryotes.</title>
        <authorList>
            <person name="Spang A."/>
            <person name="Saw J.H."/>
            <person name="Jorgensen S.L."/>
            <person name="Zaremba-Niedzwiedzka K."/>
            <person name="Martijn J."/>
            <person name="Lind A.E."/>
            <person name="van Eijk R."/>
            <person name="Schleper C."/>
            <person name="Guy L."/>
            <person name="Ettema T.J."/>
        </authorList>
    </citation>
    <scope>NUCLEOTIDE SEQUENCE</scope>
</reference>
<dbReference type="GO" id="GO:0003723">
    <property type="term" value="F:RNA binding"/>
    <property type="evidence" value="ECO:0007669"/>
    <property type="project" value="UniProtKB-KW"/>
</dbReference>
<dbReference type="AlphaFoldDB" id="A0A0F9R2B5"/>
<evidence type="ECO:0000313" key="3">
    <source>
        <dbReference type="EMBL" id="KKN11653.1"/>
    </source>
</evidence>
<sequence>HKLLKRNKIIKIKALKSGVRSNINELAYEVSRLTSSHLVDVRGRIFILSLYNIKK</sequence>
<dbReference type="SUPFAM" id="SSF75471">
    <property type="entry name" value="YhbY-like"/>
    <property type="match status" value="1"/>
</dbReference>